<dbReference type="InterPro" id="IPR006311">
    <property type="entry name" value="TAT_signal"/>
</dbReference>
<organism evidence="2 3">
    <name type="scientific">Actinoplanes ianthinogenes</name>
    <dbReference type="NCBI Taxonomy" id="122358"/>
    <lineage>
        <taxon>Bacteria</taxon>
        <taxon>Bacillati</taxon>
        <taxon>Actinomycetota</taxon>
        <taxon>Actinomycetes</taxon>
        <taxon>Micromonosporales</taxon>
        <taxon>Micromonosporaceae</taxon>
        <taxon>Actinoplanes</taxon>
    </lineage>
</organism>
<sequence length="134" mass="13736">MTQRRSIRTALLGLILAAAFLMAAAALASPAQASAKGFHKVPYNSAAISTTKPRAATVTTVTGRGAATAATPLVGFCTFDGYDGVTSYIGCSIVGPATVYVYCSNGNIFYGYLPAAGVYSLTARPCYATGYSLV</sequence>
<protein>
    <submittedName>
        <fullName evidence="2">Uncharacterized protein</fullName>
    </submittedName>
</protein>
<name>A0ABM7M3M6_9ACTN</name>
<evidence type="ECO:0000313" key="2">
    <source>
        <dbReference type="EMBL" id="BCJ46260.1"/>
    </source>
</evidence>
<feature type="signal peptide" evidence="1">
    <location>
        <begin position="1"/>
        <end position="33"/>
    </location>
</feature>
<dbReference type="PROSITE" id="PS51318">
    <property type="entry name" value="TAT"/>
    <property type="match status" value="1"/>
</dbReference>
<keyword evidence="1" id="KW-0732">Signal</keyword>
<accession>A0ABM7M3M6</accession>
<gene>
    <name evidence="2" type="ORF">Aiant_69170</name>
</gene>
<proteinExistence type="predicted"/>
<dbReference type="RefSeq" id="WP_189333079.1">
    <property type="nucleotide sequence ID" value="NZ_AP023356.1"/>
</dbReference>
<dbReference type="Proteomes" id="UP000676967">
    <property type="component" value="Chromosome"/>
</dbReference>
<evidence type="ECO:0000256" key="1">
    <source>
        <dbReference type="SAM" id="SignalP"/>
    </source>
</evidence>
<keyword evidence="3" id="KW-1185">Reference proteome</keyword>
<evidence type="ECO:0000313" key="3">
    <source>
        <dbReference type="Proteomes" id="UP000676967"/>
    </source>
</evidence>
<reference evidence="2 3" key="1">
    <citation type="submission" date="2020-08" db="EMBL/GenBank/DDBJ databases">
        <title>Whole genome shotgun sequence of Actinoplanes ianthinogenes NBRC 13996.</title>
        <authorList>
            <person name="Komaki H."/>
            <person name="Tamura T."/>
        </authorList>
    </citation>
    <scope>NUCLEOTIDE SEQUENCE [LARGE SCALE GENOMIC DNA]</scope>
    <source>
        <strain evidence="2 3">NBRC 13996</strain>
    </source>
</reference>
<feature type="chain" id="PRO_5046613937" evidence="1">
    <location>
        <begin position="34"/>
        <end position="134"/>
    </location>
</feature>
<dbReference type="EMBL" id="AP023356">
    <property type="protein sequence ID" value="BCJ46260.1"/>
    <property type="molecule type" value="Genomic_DNA"/>
</dbReference>